<evidence type="ECO:0000313" key="9">
    <source>
        <dbReference type="Proteomes" id="UP001212841"/>
    </source>
</evidence>
<sequence length="223" mass="25351">MEKLKSIRESLPAPPIVTFPPMYTPPAMPDNPDKTPILYIFPKSKKLLTSWDVESLKYQAFLVFSHYRHTTRQCHEQDKSPSGNETGRLPFLVNSAGQALAGRDILSELREKVGDLDARLSDIQRADVLAFTAMIETKLHIALIYYLYYDEKNFNLITLSAHKDLYPWPLNLILAKKLRWDTKSWLLQQRPVVSKEAILADAKATLAALSTQLGGQLYFFGAK</sequence>
<name>A0AAD5X454_9FUNG</name>
<reference evidence="8" key="1">
    <citation type="submission" date="2020-05" db="EMBL/GenBank/DDBJ databases">
        <title>Phylogenomic resolution of chytrid fungi.</title>
        <authorList>
            <person name="Stajich J.E."/>
            <person name="Amses K."/>
            <person name="Simmons R."/>
            <person name="Seto K."/>
            <person name="Myers J."/>
            <person name="Bonds A."/>
            <person name="Quandt C.A."/>
            <person name="Barry K."/>
            <person name="Liu P."/>
            <person name="Grigoriev I."/>
            <person name="Longcore J.E."/>
            <person name="James T.Y."/>
        </authorList>
    </citation>
    <scope>NUCLEOTIDE SEQUENCE</scope>
    <source>
        <strain evidence="8">JEL0318</strain>
    </source>
</reference>
<dbReference type="AlphaFoldDB" id="A0AAD5X454"/>
<dbReference type="GO" id="GO:0007005">
    <property type="term" value="P:mitochondrion organization"/>
    <property type="evidence" value="ECO:0007669"/>
    <property type="project" value="TreeGrafter"/>
</dbReference>
<protein>
    <submittedName>
        <fullName evidence="8">Metaxin-3</fullName>
    </submittedName>
</protein>
<dbReference type="PANTHER" id="PTHR12289:SF77">
    <property type="entry name" value="METAXIN-2"/>
    <property type="match status" value="1"/>
</dbReference>
<evidence type="ECO:0000256" key="6">
    <source>
        <dbReference type="ARBA" id="ARBA00023136"/>
    </source>
</evidence>
<dbReference type="InterPro" id="IPR050931">
    <property type="entry name" value="Mito_Protein_Transport_Metaxin"/>
</dbReference>
<organism evidence="8 9">
    <name type="scientific">Rhizophlyctis rosea</name>
    <dbReference type="NCBI Taxonomy" id="64517"/>
    <lineage>
        <taxon>Eukaryota</taxon>
        <taxon>Fungi</taxon>
        <taxon>Fungi incertae sedis</taxon>
        <taxon>Chytridiomycota</taxon>
        <taxon>Chytridiomycota incertae sedis</taxon>
        <taxon>Chytridiomycetes</taxon>
        <taxon>Rhizophlyctidales</taxon>
        <taxon>Rhizophlyctidaceae</taxon>
        <taxon>Rhizophlyctis</taxon>
    </lineage>
</organism>
<dbReference type="Pfam" id="PF10568">
    <property type="entry name" value="Tom37"/>
    <property type="match status" value="1"/>
</dbReference>
<keyword evidence="6" id="KW-0472">Membrane</keyword>
<evidence type="ECO:0000256" key="1">
    <source>
        <dbReference type="ARBA" id="ARBA00004294"/>
    </source>
</evidence>
<comment type="caution">
    <text evidence="8">The sequence shown here is derived from an EMBL/GenBank/DDBJ whole genome shotgun (WGS) entry which is preliminary data.</text>
</comment>
<keyword evidence="2" id="KW-0813">Transport</keyword>
<evidence type="ECO:0000256" key="2">
    <source>
        <dbReference type="ARBA" id="ARBA00022448"/>
    </source>
</evidence>
<evidence type="ECO:0000256" key="3">
    <source>
        <dbReference type="ARBA" id="ARBA00022787"/>
    </source>
</evidence>
<evidence type="ECO:0000259" key="7">
    <source>
        <dbReference type="Pfam" id="PF10568"/>
    </source>
</evidence>
<dbReference type="GO" id="GO:0001401">
    <property type="term" value="C:SAM complex"/>
    <property type="evidence" value="ECO:0007669"/>
    <property type="project" value="InterPro"/>
</dbReference>
<accession>A0AAD5X454</accession>
<keyword evidence="5" id="KW-0496">Mitochondrion</keyword>
<dbReference type="EMBL" id="JADGJD010000151">
    <property type="protein sequence ID" value="KAJ3054218.1"/>
    <property type="molecule type" value="Genomic_DNA"/>
</dbReference>
<dbReference type="PANTHER" id="PTHR12289">
    <property type="entry name" value="METAXIN RELATED"/>
    <property type="match status" value="1"/>
</dbReference>
<dbReference type="InterPro" id="IPR019564">
    <property type="entry name" value="Sam37/metaxin_N"/>
</dbReference>
<evidence type="ECO:0000256" key="5">
    <source>
        <dbReference type="ARBA" id="ARBA00023128"/>
    </source>
</evidence>
<dbReference type="GO" id="GO:0015031">
    <property type="term" value="P:protein transport"/>
    <property type="evidence" value="ECO:0007669"/>
    <property type="project" value="UniProtKB-KW"/>
</dbReference>
<feature type="domain" description="Mitochondrial outer membrane transport complex Sam37/metaxin N-terminal" evidence="7">
    <location>
        <begin position="55"/>
        <end position="179"/>
    </location>
</feature>
<dbReference type="Proteomes" id="UP001212841">
    <property type="component" value="Unassembled WGS sequence"/>
</dbReference>
<comment type="subcellular location">
    <subcellularLocation>
        <location evidence="1">Mitochondrion outer membrane</location>
    </subcellularLocation>
</comment>
<gene>
    <name evidence="8" type="primary">MTX3</name>
    <name evidence="8" type="ORF">HK097_002387</name>
</gene>
<keyword evidence="3" id="KW-1000">Mitochondrion outer membrane</keyword>
<evidence type="ECO:0000313" key="8">
    <source>
        <dbReference type="EMBL" id="KAJ3054218.1"/>
    </source>
</evidence>
<proteinExistence type="predicted"/>
<evidence type="ECO:0000256" key="4">
    <source>
        <dbReference type="ARBA" id="ARBA00022927"/>
    </source>
</evidence>
<keyword evidence="9" id="KW-1185">Reference proteome</keyword>
<keyword evidence="4" id="KW-0653">Protein transport</keyword>